<reference evidence="9 10" key="1">
    <citation type="submission" date="2022-11" db="EMBL/GenBank/DDBJ databases">
        <title>Study of microbial diversity in lake waters.</title>
        <authorList>
            <person name="Zhang J."/>
        </authorList>
    </citation>
    <scope>NUCLEOTIDE SEQUENCE [LARGE SCALE GENOMIC DNA]</scope>
    <source>
        <strain evidence="9 10">DT12</strain>
    </source>
</reference>
<gene>
    <name evidence="9" type="ORF">OS242_11750</name>
</gene>
<comment type="similarity">
    <text evidence="2">Belongs to the amino acid-polyamine-organocation (APC) superfamily. Spore germination protein (SGP) (TC 2.A.3.9) family.</text>
</comment>
<evidence type="ECO:0000256" key="5">
    <source>
        <dbReference type="ARBA" id="ARBA00022692"/>
    </source>
</evidence>
<evidence type="ECO:0000313" key="9">
    <source>
        <dbReference type="EMBL" id="MCX7570639.1"/>
    </source>
</evidence>
<evidence type="ECO:0000256" key="7">
    <source>
        <dbReference type="ARBA" id="ARBA00023136"/>
    </source>
</evidence>
<feature type="transmembrane region" description="Helical" evidence="8">
    <location>
        <begin position="72"/>
        <end position="95"/>
    </location>
</feature>
<feature type="transmembrane region" description="Helical" evidence="8">
    <location>
        <begin position="218"/>
        <end position="240"/>
    </location>
</feature>
<proteinExistence type="inferred from homology"/>
<sequence>MEKVRISLTQAQMLIITSITASGHLLFIPAILNHTGRDSWLCLLLVVPPALLIAYTVSSLARMYPGQTVIEYLPLIVGKLPGKLFAVLFLFYFFHHALLSVRGFGEFFTIAITPDTPILVYFAAILSLAVYAVRNNLEVLARTNQLFLPIMILVGLSASILTHKDKDFHNFQPILEFGFEPVLQGTLTLAGLYGSFLLMSMVFPYVSRDAKSFKKSSLITMIILIVMFAGPLTGPVAVYGPERSIGISFPTFQLLRDIRVGELQRLDVLGILLWSLGSFGKISLYLYSISLGLSQLFGLKDYRSLVIPVAALIAINSLMISENFLEIYRFLRDTYPYYSNFMGLLLPLVVLLIAKWRERSKRKDGGDGDVQETAQTQTG</sequence>
<accession>A0ABT3X146</accession>
<dbReference type="RefSeq" id="WP_267151887.1">
    <property type="nucleotide sequence ID" value="NZ_JAPMLT010000005.1"/>
</dbReference>
<evidence type="ECO:0000256" key="2">
    <source>
        <dbReference type="ARBA" id="ARBA00007998"/>
    </source>
</evidence>
<dbReference type="NCBIfam" id="TIGR00912">
    <property type="entry name" value="2A0309"/>
    <property type="match status" value="1"/>
</dbReference>
<dbReference type="Gene3D" id="1.20.1740.10">
    <property type="entry name" value="Amino acid/polyamine transporter I"/>
    <property type="match status" value="1"/>
</dbReference>
<evidence type="ECO:0000256" key="4">
    <source>
        <dbReference type="ARBA" id="ARBA00022544"/>
    </source>
</evidence>
<feature type="transmembrane region" description="Helical" evidence="8">
    <location>
        <begin position="145"/>
        <end position="162"/>
    </location>
</feature>
<name>A0ABT3X146_9BACL</name>
<feature type="transmembrane region" description="Helical" evidence="8">
    <location>
        <begin position="107"/>
        <end position="133"/>
    </location>
</feature>
<comment type="subcellular location">
    <subcellularLocation>
        <location evidence="1">Membrane</location>
        <topology evidence="1">Multi-pass membrane protein</topology>
    </subcellularLocation>
</comment>
<protein>
    <submittedName>
        <fullName evidence="9">Endospore germination permease</fullName>
    </submittedName>
</protein>
<dbReference type="PANTHER" id="PTHR34975">
    <property type="entry name" value="SPORE GERMINATION PROTEIN A2"/>
    <property type="match status" value="1"/>
</dbReference>
<feature type="transmembrane region" description="Helical" evidence="8">
    <location>
        <begin position="337"/>
        <end position="354"/>
    </location>
</feature>
<keyword evidence="4" id="KW-0309">Germination</keyword>
<feature type="transmembrane region" description="Helical" evidence="8">
    <location>
        <begin position="182"/>
        <end position="206"/>
    </location>
</feature>
<feature type="transmembrane region" description="Helical" evidence="8">
    <location>
        <begin position="12"/>
        <end position="32"/>
    </location>
</feature>
<evidence type="ECO:0000313" key="10">
    <source>
        <dbReference type="Proteomes" id="UP001208017"/>
    </source>
</evidence>
<feature type="transmembrane region" description="Helical" evidence="8">
    <location>
        <begin position="305"/>
        <end position="325"/>
    </location>
</feature>
<dbReference type="Pfam" id="PF03845">
    <property type="entry name" value="Spore_permease"/>
    <property type="match status" value="1"/>
</dbReference>
<keyword evidence="10" id="KW-1185">Reference proteome</keyword>
<evidence type="ECO:0000256" key="8">
    <source>
        <dbReference type="SAM" id="Phobius"/>
    </source>
</evidence>
<keyword evidence="7 8" id="KW-0472">Membrane</keyword>
<dbReference type="InterPro" id="IPR004761">
    <property type="entry name" value="Spore_GerAB"/>
</dbReference>
<feature type="transmembrane region" description="Helical" evidence="8">
    <location>
        <begin position="38"/>
        <end position="60"/>
    </location>
</feature>
<evidence type="ECO:0000256" key="1">
    <source>
        <dbReference type="ARBA" id="ARBA00004141"/>
    </source>
</evidence>
<organism evidence="9 10">
    <name type="scientific">Tumebacillus lacus</name>
    <dbReference type="NCBI Taxonomy" id="2995335"/>
    <lineage>
        <taxon>Bacteria</taxon>
        <taxon>Bacillati</taxon>
        <taxon>Bacillota</taxon>
        <taxon>Bacilli</taxon>
        <taxon>Bacillales</taxon>
        <taxon>Alicyclobacillaceae</taxon>
        <taxon>Tumebacillus</taxon>
    </lineage>
</organism>
<dbReference type="Proteomes" id="UP001208017">
    <property type="component" value="Unassembled WGS sequence"/>
</dbReference>
<evidence type="ECO:0000256" key="3">
    <source>
        <dbReference type="ARBA" id="ARBA00022448"/>
    </source>
</evidence>
<keyword evidence="3" id="KW-0813">Transport</keyword>
<dbReference type="EMBL" id="JAPMLT010000005">
    <property type="protein sequence ID" value="MCX7570639.1"/>
    <property type="molecule type" value="Genomic_DNA"/>
</dbReference>
<dbReference type="PANTHER" id="PTHR34975:SF2">
    <property type="entry name" value="SPORE GERMINATION PROTEIN A2"/>
    <property type="match status" value="1"/>
</dbReference>
<keyword evidence="5 8" id="KW-0812">Transmembrane</keyword>
<evidence type="ECO:0000256" key="6">
    <source>
        <dbReference type="ARBA" id="ARBA00022989"/>
    </source>
</evidence>
<comment type="caution">
    <text evidence="9">The sequence shown here is derived from an EMBL/GenBank/DDBJ whole genome shotgun (WGS) entry which is preliminary data.</text>
</comment>
<keyword evidence="6 8" id="KW-1133">Transmembrane helix</keyword>
<feature type="transmembrane region" description="Helical" evidence="8">
    <location>
        <begin position="271"/>
        <end position="293"/>
    </location>
</feature>